<dbReference type="AlphaFoldDB" id="A0A1X1E496"/>
<evidence type="ECO:0000256" key="5">
    <source>
        <dbReference type="ARBA" id="ARBA00022692"/>
    </source>
</evidence>
<evidence type="ECO:0000256" key="3">
    <source>
        <dbReference type="ARBA" id="ARBA00022475"/>
    </source>
</evidence>
<evidence type="ECO:0000313" key="13">
    <source>
        <dbReference type="EMBL" id="AUX92008.1"/>
    </source>
</evidence>
<dbReference type="PRINTS" id="PR00864">
    <property type="entry name" value="PREPILNPTASE"/>
</dbReference>
<feature type="transmembrane region" description="Helical" evidence="10">
    <location>
        <begin position="154"/>
        <end position="173"/>
    </location>
</feature>
<dbReference type="OrthoDB" id="9789291at2"/>
<dbReference type="GO" id="GO:0008168">
    <property type="term" value="F:methyltransferase activity"/>
    <property type="evidence" value="ECO:0007669"/>
    <property type="project" value="UniProtKB-KW"/>
</dbReference>
<feature type="domain" description="Prepilin peptidase A24 N-terminal" evidence="12">
    <location>
        <begin position="10"/>
        <end position="98"/>
    </location>
</feature>
<comment type="similarity">
    <text evidence="2 8">Belongs to the peptidase A24 family.</text>
</comment>
<feature type="transmembrane region" description="Helical" evidence="10">
    <location>
        <begin position="77"/>
        <end position="97"/>
    </location>
</feature>
<keyword evidence="4" id="KW-0997">Cell inner membrane</keyword>
<dbReference type="InterPro" id="IPR014032">
    <property type="entry name" value="Peptidase_A24A_bac"/>
</dbReference>
<dbReference type="EMBL" id="CP026377">
    <property type="protein sequence ID" value="AUX92008.1"/>
    <property type="molecule type" value="Genomic_DNA"/>
</dbReference>
<dbReference type="Pfam" id="PF06750">
    <property type="entry name" value="A24_N_bact"/>
    <property type="match status" value="1"/>
</dbReference>
<keyword evidence="6 10" id="KW-1133">Transmembrane helix</keyword>
<evidence type="ECO:0000256" key="10">
    <source>
        <dbReference type="SAM" id="Phobius"/>
    </source>
</evidence>
<dbReference type="KEGG" id="pgz:C2E15_02065"/>
<feature type="transmembrane region" description="Helical" evidence="10">
    <location>
        <begin position="127"/>
        <end position="147"/>
    </location>
</feature>
<dbReference type="InterPro" id="IPR050882">
    <property type="entry name" value="Prepilin_peptidase/N-MTase"/>
</dbReference>
<dbReference type="GO" id="GO:0005886">
    <property type="term" value="C:plasma membrane"/>
    <property type="evidence" value="ECO:0007669"/>
    <property type="project" value="UniProtKB-SubCell"/>
</dbReference>
<reference evidence="13 14" key="1">
    <citation type="submission" date="2018-01" db="EMBL/GenBank/DDBJ databases">
        <title>Complete and assembled Genome of Pantoea gaviniae DSM22758T.</title>
        <authorList>
            <person name="Stevens M.J.A."/>
            <person name="Zurfluh K."/>
            <person name="Stephan R."/>
        </authorList>
    </citation>
    <scope>NUCLEOTIDE SEQUENCE [LARGE SCALE GENOMIC DNA]</scope>
    <source>
        <strain evidence="13 14">DSM 22758</strain>
    </source>
</reference>
<feature type="domain" description="Prepilin type IV endopeptidase peptidase" evidence="11">
    <location>
        <begin position="109"/>
        <end position="217"/>
    </location>
</feature>
<organism evidence="13 14">
    <name type="scientific">Mixta gaviniae</name>
    <dbReference type="NCBI Taxonomy" id="665914"/>
    <lineage>
        <taxon>Bacteria</taxon>
        <taxon>Pseudomonadati</taxon>
        <taxon>Pseudomonadota</taxon>
        <taxon>Gammaproteobacteria</taxon>
        <taxon>Enterobacterales</taxon>
        <taxon>Erwiniaceae</taxon>
        <taxon>Mixta</taxon>
    </lineage>
</organism>
<keyword evidence="14" id="KW-1185">Reference proteome</keyword>
<comment type="function">
    <text evidence="9">Plays an essential role in type IV pili and type II pseudopili formation by proteolytically removing the leader sequence from substrate proteins and subsequently monomethylating the alpha-amino group of the newly exposed N-terminal phenylalanine.</text>
</comment>
<feature type="transmembrane region" description="Helical" evidence="10">
    <location>
        <begin position="193"/>
        <end position="219"/>
    </location>
</feature>
<keyword evidence="9" id="KW-0808">Transferase</keyword>
<evidence type="ECO:0000256" key="4">
    <source>
        <dbReference type="ARBA" id="ARBA00022519"/>
    </source>
</evidence>
<keyword evidence="9" id="KW-0378">Hydrolase</keyword>
<dbReference type="PANTHER" id="PTHR30487:SF0">
    <property type="entry name" value="PREPILIN LEADER PEPTIDASE_N-METHYLTRANSFERASE-RELATED"/>
    <property type="match status" value="1"/>
</dbReference>
<keyword evidence="9" id="KW-0645">Protease</keyword>
<keyword evidence="7 10" id="KW-0472">Membrane</keyword>
<keyword evidence="3" id="KW-1003">Cell membrane</keyword>
<evidence type="ECO:0000256" key="6">
    <source>
        <dbReference type="ARBA" id="ARBA00022989"/>
    </source>
</evidence>
<accession>A0A1X1E496</accession>
<sequence length="260" mass="29029">MMMILAAGLAGLATGSFLCLAAERYHPTLTERQWLRRLFLPASRCDACRQRLSASDLIPLYSWARRLGRCRYCHIRLTYRLLAVEIFVCLLFCLSAWRIPSPAALLFTLLLSMALMLLSLIDAHHLVLPDTLTLPLLWLGLLYHLLFNENGLTAAVGGAMLGWLSLWLLYWLFWCCCRQEGLGFGDLKLFAALGAWCGWPALPAIATLAALGGMLFFLWQRIKKGGAGAGRQLPFGPCLSLAGWAVFLWQNEQQTVISLL</sequence>
<evidence type="ECO:0000256" key="2">
    <source>
        <dbReference type="ARBA" id="ARBA00005801"/>
    </source>
</evidence>
<protein>
    <recommendedName>
        <fullName evidence="9">Prepilin leader peptidase/N-methyltransferase</fullName>
        <ecNumber evidence="9">2.1.1.-</ecNumber>
        <ecNumber evidence="9">3.4.23.43</ecNumber>
    </recommendedName>
</protein>
<dbReference type="EC" id="2.1.1.-" evidence="9"/>
<evidence type="ECO:0000256" key="8">
    <source>
        <dbReference type="RuleBase" id="RU003793"/>
    </source>
</evidence>
<dbReference type="EC" id="3.4.23.43" evidence="9"/>
<keyword evidence="5 9" id="KW-0812">Transmembrane</keyword>
<dbReference type="RefSeq" id="WP_104955942.1">
    <property type="nucleotide sequence ID" value="NZ_CP026377.1"/>
</dbReference>
<keyword evidence="9" id="KW-0511">Multifunctional enzyme</keyword>
<dbReference type="GO" id="GO:0032259">
    <property type="term" value="P:methylation"/>
    <property type="evidence" value="ECO:0007669"/>
    <property type="project" value="UniProtKB-KW"/>
</dbReference>
<dbReference type="Proteomes" id="UP000238365">
    <property type="component" value="Chromosome"/>
</dbReference>
<evidence type="ECO:0000259" key="11">
    <source>
        <dbReference type="Pfam" id="PF01478"/>
    </source>
</evidence>
<proteinExistence type="inferred from homology"/>
<dbReference type="GO" id="GO:0006465">
    <property type="term" value="P:signal peptide processing"/>
    <property type="evidence" value="ECO:0007669"/>
    <property type="project" value="TreeGrafter"/>
</dbReference>
<evidence type="ECO:0000256" key="9">
    <source>
        <dbReference type="RuleBase" id="RU003794"/>
    </source>
</evidence>
<dbReference type="Gene3D" id="1.20.120.1220">
    <property type="match status" value="1"/>
</dbReference>
<comment type="subcellular location">
    <subcellularLocation>
        <location evidence="1">Cell inner membrane</location>
        <topology evidence="1">Multi-pass membrane protein</topology>
    </subcellularLocation>
    <subcellularLocation>
        <location evidence="9">Cell membrane</location>
        <topology evidence="9">Multi-pass membrane protein</topology>
    </subcellularLocation>
</comment>
<evidence type="ECO:0000256" key="7">
    <source>
        <dbReference type="ARBA" id="ARBA00023136"/>
    </source>
</evidence>
<dbReference type="InterPro" id="IPR010627">
    <property type="entry name" value="Prepilin_pept_A24_N"/>
</dbReference>
<dbReference type="GO" id="GO:0004190">
    <property type="term" value="F:aspartic-type endopeptidase activity"/>
    <property type="evidence" value="ECO:0007669"/>
    <property type="project" value="UniProtKB-EC"/>
</dbReference>
<name>A0A1X1E496_9GAMM</name>
<feature type="transmembrane region" description="Helical" evidence="10">
    <location>
        <begin position="104"/>
        <end position="121"/>
    </location>
</feature>
<evidence type="ECO:0000259" key="12">
    <source>
        <dbReference type="Pfam" id="PF06750"/>
    </source>
</evidence>
<keyword evidence="9" id="KW-0489">Methyltransferase</keyword>
<dbReference type="PANTHER" id="PTHR30487">
    <property type="entry name" value="TYPE 4 PREPILIN-LIKE PROTEINS LEADER PEPTIDE-PROCESSING ENZYME"/>
    <property type="match status" value="1"/>
</dbReference>
<evidence type="ECO:0000256" key="1">
    <source>
        <dbReference type="ARBA" id="ARBA00004429"/>
    </source>
</evidence>
<gene>
    <name evidence="13" type="ORF">C2E15_02065</name>
</gene>
<comment type="catalytic activity">
    <reaction evidence="9">
        <text>Typically cleaves a -Gly-|-Phe- bond to release an N-terminal, basic peptide of 5-8 residues from type IV prepilin, and then N-methylates the new N-terminal amino group, the methyl donor being S-adenosyl-L-methionine.</text>
        <dbReference type="EC" id="3.4.23.43"/>
    </reaction>
</comment>
<dbReference type="Pfam" id="PF01478">
    <property type="entry name" value="Peptidase_A24"/>
    <property type="match status" value="1"/>
</dbReference>
<dbReference type="InterPro" id="IPR000045">
    <property type="entry name" value="Prepilin_IV_endopep_pep"/>
</dbReference>
<evidence type="ECO:0000313" key="14">
    <source>
        <dbReference type="Proteomes" id="UP000238365"/>
    </source>
</evidence>